<dbReference type="OrthoDB" id="10631564at2759"/>
<dbReference type="Proteomes" id="UP000193920">
    <property type="component" value="Unassembled WGS sequence"/>
</dbReference>
<reference evidence="1" key="1">
    <citation type="submission" date="2016-08" db="EMBL/GenBank/DDBJ databases">
        <title>A Parts List for Fungal Cellulosomes Revealed by Comparative Genomics.</title>
        <authorList>
            <consortium name="DOE Joint Genome Institute"/>
            <person name="Haitjema C.H."/>
            <person name="Gilmore S.P."/>
            <person name="Henske J.K."/>
            <person name="Solomon K.V."/>
            <person name="De Groot R."/>
            <person name="Kuo A."/>
            <person name="Mondo S.J."/>
            <person name="Salamov A.A."/>
            <person name="Labutti K."/>
            <person name="Zhao Z."/>
            <person name="Chiniquy J."/>
            <person name="Barry K."/>
            <person name="Brewer H.M."/>
            <person name="Purvine S.O."/>
            <person name="Wright A.T."/>
            <person name="Boxma B."/>
            <person name="Van Alen T."/>
            <person name="Hackstein J.H."/>
            <person name="Baker S.E."/>
            <person name="Grigoriev I.V."/>
            <person name="O'Malley M.A."/>
        </authorList>
    </citation>
    <scope>NUCLEOTIDE SEQUENCE [LARGE SCALE GENOMIC DNA]</scope>
    <source>
        <strain evidence="1">G1</strain>
    </source>
</reference>
<proteinExistence type="predicted"/>
<keyword evidence="2" id="KW-1185">Reference proteome</keyword>
<sequence>MEEKLCKDEKIKNFIDSLTSNYDEERIIEFLKDTIINNFGCDYDYEYEFLDKYYSIIYSLLSNEYEIITKKNFNGNDNICELLIIPKDNLETNILNNNKSVIIYNYG</sequence>
<name>A0A1Y2EN09_9FUNG</name>
<organism evidence="1 2">
    <name type="scientific">Neocallimastix californiae</name>
    <dbReference type="NCBI Taxonomy" id="1754190"/>
    <lineage>
        <taxon>Eukaryota</taxon>
        <taxon>Fungi</taxon>
        <taxon>Fungi incertae sedis</taxon>
        <taxon>Chytridiomycota</taxon>
        <taxon>Chytridiomycota incertae sedis</taxon>
        <taxon>Neocallimastigomycetes</taxon>
        <taxon>Neocallimastigales</taxon>
        <taxon>Neocallimastigaceae</taxon>
        <taxon>Neocallimastix</taxon>
    </lineage>
</organism>
<comment type="caution">
    <text evidence="1">The sequence shown here is derived from an EMBL/GenBank/DDBJ whole genome shotgun (WGS) entry which is preliminary data.</text>
</comment>
<protein>
    <submittedName>
        <fullName evidence="1">Uncharacterized protein</fullName>
    </submittedName>
</protein>
<gene>
    <name evidence="1" type="ORF">LY90DRAFT_503328</name>
</gene>
<evidence type="ECO:0000313" key="2">
    <source>
        <dbReference type="Proteomes" id="UP000193920"/>
    </source>
</evidence>
<accession>A0A1Y2EN09</accession>
<dbReference type="AlphaFoldDB" id="A0A1Y2EN09"/>
<dbReference type="EMBL" id="MCOG01000036">
    <property type="protein sequence ID" value="ORY72943.1"/>
    <property type="molecule type" value="Genomic_DNA"/>
</dbReference>
<evidence type="ECO:0000313" key="1">
    <source>
        <dbReference type="EMBL" id="ORY72943.1"/>
    </source>
</evidence>